<protein>
    <recommendedName>
        <fullName evidence="1">UPF0349 protein BC6307_18630</fullName>
    </recommendedName>
</protein>
<dbReference type="InterPro" id="IPR022916">
    <property type="entry name" value="UPF0349"/>
</dbReference>
<evidence type="ECO:0000313" key="3">
    <source>
        <dbReference type="Proteomes" id="UP000215224"/>
    </source>
</evidence>
<dbReference type="STRING" id="1314751.GCA_001591425_04709"/>
<dbReference type="AlphaFoldDB" id="A0A223KUH1"/>
<keyword evidence="3" id="KW-1185">Reference proteome</keyword>
<dbReference type="NCBIfam" id="NF010190">
    <property type="entry name" value="PRK13669.1"/>
    <property type="match status" value="1"/>
</dbReference>
<dbReference type="EMBL" id="CP018866">
    <property type="protein sequence ID" value="AST93132.1"/>
    <property type="molecule type" value="Genomic_DNA"/>
</dbReference>
<sequence>MKPIVEFCVSNLASGAQKAREQLEKDPNLDIVEYGCLGYCGKCFQSMFALVNGDVVKGDTADQLIENIYKYIDENPLF</sequence>
<dbReference type="KEGG" id="bcoh:BC6307_18630"/>
<dbReference type="Pfam" id="PF07293">
    <property type="entry name" value="DUF1450"/>
    <property type="match status" value="1"/>
</dbReference>
<reference evidence="2 3" key="1">
    <citation type="submission" date="2016-12" db="EMBL/GenBank/DDBJ databases">
        <title>The whole genome sequencing and assembly of Bacillus cohnii DSM 6307T strain.</title>
        <authorList>
            <person name="Lee Y.-J."/>
            <person name="Yi H."/>
            <person name="Bahn Y.-S."/>
            <person name="Kim J.F."/>
            <person name="Lee D.-W."/>
        </authorList>
    </citation>
    <scope>NUCLEOTIDE SEQUENCE [LARGE SCALE GENOMIC DNA]</scope>
    <source>
        <strain evidence="2 3">DSM 6307</strain>
    </source>
</reference>
<comment type="similarity">
    <text evidence="1">Belongs to the UPF0349 family.</text>
</comment>
<accession>A0A223KUH1</accession>
<evidence type="ECO:0000256" key="1">
    <source>
        <dbReference type="HAMAP-Rule" id="MF_01542"/>
    </source>
</evidence>
<dbReference type="Proteomes" id="UP000215224">
    <property type="component" value="Chromosome"/>
</dbReference>
<evidence type="ECO:0000313" key="2">
    <source>
        <dbReference type="EMBL" id="AST93132.1"/>
    </source>
</evidence>
<dbReference type="InterPro" id="IPR009910">
    <property type="entry name" value="DUF1450"/>
</dbReference>
<name>A0A223KUH1_9BACI</name>
<dbReference type="HAMAP" id="MF_01542">
    <property type="entry name" value="UPF0349"/>
    <property type="match status" value="1"/>
</dbReference>
<gene>
    <name evidence="2" type="ORF">BC6307_18630</name>
</gene>
<organism evidence="2 3">
    <name type="scientific">Sutcliffiella cohnii</name>
    <dbReference type="NCBI Taxonomy" id="33932"/>
    <lineage>
        <taxon>Bacteria</taxon>
        <taxon>Bacillati</taxon>
        <taxon>Bacillota</taxon>
        <taxon>Bacilli</taxon>
        <taxon>Bacillales</taxon>
        <taxon>Bacillaceae</taxon>
        <taxon>Sutcliffiella</taxon>
    </lineage>
</organism>
<proteinExistence type="inferred from homology"/>
<dbReference type="RefSeq" id="WP_066421247.1">
    <property type="nucleotide sequence ID" value="NZ_CP018866.1"/>
</dbReference>